<protein>
    <submittedName>
        <fullName evidence="1">Uncharacterized protein</fullName>
    </submittedName>
</protein>
<dbReference type="EMBL" id="QYUJ01000014">
    <property type="protein sequence ID" value="RJF71161.1"/>
    <property type="molecule type" value="Genomic_DNA"/>
</dbReference>
<name>A0A418V4X7_9DEIO</name>
<dbReference type="OrthoDB" id="71879at2"/>
<dbReference type="AlphaFoldDB" id="A0A418V4X7"/>
<dbReference type="RefSeq" id="WP_119762033.1">
    <property type="nucleotide sequence ID" value="NZ_QYUJ01000014.1"/>
</dbReference>
<accession>A0A418V4X7</accession>
<proteinExistence type="predicted"/>
<sequence>MSPSIPVPTALGRVIDLKYPSNRWAVLGSLGAAAAARAAGRSWAGSLRVGLAGFAAWALARELDPDAPRSANLALPLAALATWQAGEESDDVAELAALLPAFTSLAGLRFATESTGDAPRWYDSLALTGATAATGQAGAHASALLPALAVAASLLARDGLEPPTWLAPLLAAAGLVPQVWPDALHLPERRDNASAALAGAALLLSPFLLPREGVDSETDNGQRRLSPERLQAARLVGLTGVGLGVAGGQAPAAMPLAAASLMIGLRRALRA</sequence>
<reference evidence="1 2" key="1">
    <citation type="submission" date="2018-09" db="EMBL/GenBank/DDBJ databases">
        <authorList>
            <person name="Zhu H."/>
        </authorList>
    </citation>
    <scope>NUCLEOTIDE SEQUENCE [LARGE SCALE GENOMIC DNA]</scope>
    <source>
        <strain evidence="1 2">K2S05-167</strain>
    </source>
</reference>
<dbReference type="Proteomes" id="UP000286287">
    <property type="component" value="Unassembled WGS sequence"/>
</dbReference>
<keyword evidence="2" id="KW-1185">Reference proteome</keyword>
<comment type="caution">
    <text evidence="1">The sequence shown here is derived from an EMBL/GenBank/DDBJ whole genome shotgun (WGS) entry which is preliminary data.</text>
</comment>
<evidence type="ECO:0000313" key="2">
    <source>
        <dbReference type="Proteomes" id="UP000286287"/>
    </source>
</evidence>
<organism evidence="1 2">
    <name type="scientific">Deinococcus cavernae</name>
    <dbReference type="NCBI Taxonomy" id="2320857"/>
    <lineage>
        <taxon>Bacteria</taxon>
        <taxon>Thermotogati</taxon>
        <taxon>Deinococcota</taxon>
        <taxon>Deinococci</taxon>
        <taxon>Deinococcales</taxon>
        <taxon>Deinococcaceae</taxon>
        <taxon>Deinococcus</taxon>
    </lineage>
</organism>
<evidence type="ECO:0000313" key="1">
    <source>
        <dbReference type="EMBL" id="RJF71161.1"/>
    </source>
</evidence>
<gene>
    <name evidence="1" type="ORF">D3875_05795</name>
</gene>